<name>A0A2S7BUA9_9XANT</name>
<reference evidence="1 2" key="1">
    <citation type="submission" date="2016-08" db="EMBL/GenBank/DDBJ databases">
        <authorList>
            <person name="Seilhamer J.J."/>
        </authorList>
    </citation>
    <scope>NUCLEOTIDE SEQUENCE [LARGE SCALE GENOMIC DNA]</scope>
    <source>
        <strain evidence="1 2">CFBP7245</strain>
    </source>
</reference>
<comment type="caution">
    <text evidence="1">The sequence shown here is derived from an EMBL/GenBank/DDBJ whole genome shotgun (WGS) entry which is preliminary data.</text>
</comment>
<proteinExistence type="predicted"/>
<dbReference type="AlphaFoldDB" id="A0A2S7BUA9"/>
<gene>
    <name evidence="1" type="ORF">XdyCFBP7245_22695</name>
</gene>
<evidence type="ECO:0000313" key="2">
    <source>
        <dbReference type="Proteomes" id="UP000238908"/>
    </source>
</evidence>
<accession>A0A2S7BUA9</accession>
<sequence length="354" mass="40190">MHRDESDKPLIQIKDYKLGRVKAVVRLAESNANRSAEKALNVLKVGLWFEGLRARMGRPTAYRLGQVLQPCTYLKGEHHHNLWAKYALGKHVPGAETLRTTEAAMAGSSEILMAAAWDALDISRPVGVNADTLLKRLGPGIQMAIFDQQALERGRYVRRKATRQVTRRLEGQAGLDSLAALVVLLREAHEAGNQGRAFELGRSLHASLFLATIEGPLWEIAEELFAYFICFIFPLAEDKELAFDLHPRIMQRQAFCFSRVLLQLEDAGWDGYLPGGHTRQLRRLLTIDFGFDLFFGLGPRFRLTQPVEQSSENAKRWVAEQDIAWEWGLRTLHAGRRERLMPDEVRDRIAAWRA</sequence>
<dbReference type="Proteomes" id="UP000238908">
    <property type="component" value="Unassembled WGS sequence"/>
</dbReference>
<evidence type="ECO:0000313" key="1">
    <source>
        <dbReference type="EMBL" id="PPU48839.1"/>
    </source>
</evidence>
<dbReference type="EMBL" id="MDEE01000077">
    <property type="protein sequence ID" value="PPU48839.1"/>
    <property type="molecule type" value="Genomic_DNA"/>
</dbReference>
<protein>
    <submittedName>
        <fullName evidence="1">Uncharacterized protein</fullName>
    </submittedName>
</protein>
<organism evidence="1 2">
    <name type="scientific">Xanthomonas dyei</name>
    <dbReference type="NCBI Taxonomy" id="743699"/>
    <lineage>
        <taxon>Bacteria</taxon>
        <taxon>Pseudomonadati</taxon>
        <taxon>Pseudomonadota</taxon>
        <taxon>Gammaproteobacteria</taxon>
        <taxon>Lysobacterales</taxon>
        <taxon>Lysobacteraceae</taxon>
        <taxon>Xanthomonas</taxon>
    </lineage>
</organism>